<organism evidence="1 2">
    <name type="scientific">Sphingomonas faeni</name>
    <dbReference type="NCBI Taxonomy" id="185950"/>
    <lineage>
        <taxon>Bacteria</taxon>
        <taxon>Pseudomonadati</taxon>
        <taxon>Pseudomonadota</taxon>
        <taxon>Alphaproteobacteria</taxon>
        <taxon>Sphingomonadales</taxon>
        <taxon>Sphingomonadaceae</taxon>
        <taxon>Sphingomonas</taxon>
    </lineage>
</organism>
<accession>A0A2T5UCH7</accession>
<reference evidence="1 2" key="1">
    <citation type="submission" date="2018-04" db="EMBL/GenBank/DDBJ databases">
        <title>Genomic Encyclopedia of Type Strains, Phase III (KMG-III): the genomes of soil and plant-associated and newly described type strains.</title>
        <authorList>
            <person name="Whitman W."/>
        </authorList>
    </citation>
    <scope>NUCLEOTIDE SEQUENCE [LARGE SCALE GENOMIC DNA]</scope>
    <source>
        <strain evidence="1 2">MA-olki</strain>
    </source>
</reference>
<comment type="caution">
    <text evidence="1">The sequence shown here is derived from an EMBL/GenBank/DDBJ whole genome shotgun (WGS) entry which is preliminary data.</text>
</comment>
<name>A0A2T5UCH7_9SPHN</name>
<dbReference type="Proteomes" id="UP000244013">
    <property type="component" value="Unassembled WGS sequence"/>
</dbReference>
<sequence length="209" mass="23090">MRKIGARSATHVGLAETLEVHQNATGRTTQTSRGSHGFTPCCINPADCIESHTKSSRARRGFLRGIWGNETREPRGGLGGGGEVRGLIRHAGPGCQCRWGAGALPKRLATPTPHKLYPGHNQSAPNCTHAAPVLNAARPRTWAGFRPVWDCTFCDTESTRARRGDKRVKWGLRVHRFASPQDESWRRGGQVFIPPRIRYPDCIKRHMAS</sequence>
<protein>
    <submittedName>
        <fullName evidence="1">Uncharacterized protein</fullName>
    </submittedName>
</protein>
<evidence type="ECO:0000313" key="2">
    <source>
        <dbReference type="Proteomes" id="UP000244013"/>
    </source>
</evidence>
<dbReference type="AlphaFoldDB" id="A0A2T5UCH7"/>
<dbReference type="EMBL" id="QAYE01000001">
    <property type="protein sequence ID" value="PTW49219.1"/>
    <property type="molecule type" value="Genomic_DNA"/>
</dbReference>
<evidence type="ECO:0000313" key="1">
    <source>
        <dbReference type="EMBL" id="PTW49219.1"/>
    </source>
</evidence>
<proteinExistence type="predicted"/>
<gene>
    <name evidence="1" type="ORF">C8J25_101727</name>
</gene>